<evidence type="ECO:0000256" key="1">
    <source>
        <dbReference type="SAM" id="MobiDB-lite"/>
    </source>
</evidence>
<evidence type="ECO:0000313" key="2">
    <source>
        <dbReference type="EMBL" id="MBW0464739.1"/>
    </source>
</evidence>
<comment type="caution">
    <text evidence="2">The sequence shown here is derived from an EMBL/GenBank/DDBJ whole genome shotgun (WGS) entry which is preliminary data.</text>
</comment>
<accession>A0A9Q3GEV9</accession>
<name>A0A9Q3GEV9_9BASI</name>
<feature type="region of interest" description="Disordered" evidence="1">
    <location>
        <begin position="60"/>
        <end position="91"/>
    </location>
</feature>
<dbReference type="AlphaFoldDB" id="A0A9Q3GEV9"/>
<protein>
    <submittedName>
        <fullName evidence="2">Uncharacterized protein</fullName>
    </submittedName>
</protein>
<organism evidence="2 3">
    <name type="scientific">Austropuccinia psidii MF-1</name>
    <dbReference type="NCBI Taxonomy" id="1389203"/>
    <lineage>
        <taxon>Eukaryota</taxon>
        <taxon>Fungi</taxon>
        <taxon>Dikarya</taxon>
        <taxon>Basidiomycota</taxon>
        <taxon>Pucciniomycotina</taxon>
        <taxon>Pucciniomycetes</taxon>
        <taxon>Pucciniales</taxon>
        <taxon>Sphaerophragmiaceae</taxon>
        <taxon>Austropuccinia</taxon>
    </lineage>
</organism>
<feature type="compositionally biased region" description="Basic and acidic residues" evidence="1">
    <location>
        <begin position="65"/>
        <end position="74"/>
    </location>
</feature>
<dbReference type="Proteomes" id="UP000765509">
    <property type="component" value="Unassembled WGS sequence"/>
</dbReference>
<sequence length="185" mass="20699">MRKLDARTLYCTIKSCFNRPSWSSIAHNAKILFNLTDHIDNIEIFSLSVYDAIQSIENQMGPLDGHNKQKDGNKGRSTLAQRPSRTSNSEKKEVKDFYLAKPFFYCGELGHWVPNFQVRIKALKICAQNTPSNASIASYNAGPSLEILEALLDSGATHSIVGDIYLFTNMMKADMTLSVASNQKF</sequence>
<gene>
    <name evidence="2" type="ORF">O181_004454</name>
</gene>
<dbReference type="GO" id="GO:0004190">
    <property type="term" value="F:aspartic-type endopeptidase activity"/>
    <property type="evidence" value="ECO:0007669"/>
    <property type="project" value="InterPro"/>
</dbReference>
<dbReference type="EMBL" id="AVOT02000867">
    <property type="protein sequence ID" value="MBW0464739.1"/>
    <property type="molecule type" value="Genomic_DNA"/>
</dbReference>
<proteinExistence type="predicted"/>
<reference evidence="2" key="1">
    <citation type="submission" date="2021-03" db="EMBL/GenBank/DDBJ databases">
        <title>Draft genome sequence of rust myrtle Austropuccinia psidii MF-1, a brazilian biotype.</title>
        <authorList>
            <person name="Quecine M.C."/>
            <person name="Pachon D.M.R."/>
            <person name="Bonatelli M.L."/>
            <person name="Correr F.H."/>
            <person name="Franceschini L.M."/>
            <person name="Leite T.F."/>
            <person name="Margarido G.R.A."/>
            <person name="Almeida C.A."/>
            <person name="Ferrarezi J.A."/>
            <person name="Labate C.A."/>
        </authorList>
    </citation>
    <scope>NUCLEOTIDE SEQUENCE</scope>
    <source>
        <strain evidence="2">MF-1</strain>
    </source>
</reference>
<dbReference type="InterPro" id="IPR001969">
    <property type="entry name" value="Aspartic_peptidase_AS"/>
</dbReference>
<dbReference type="GO" id="GO:0006508">
    <property type="term" value="P:proteolysis"/>
    <property type="evidence" value="ECO:0007669"/>
    <property type="project" value="InterPro"/>
</dbReference>
<evidence type="ECO:0000313" key="3">
    <source>
        <dbReference type="Proteomes" id="UP000765509"/>
    </source>
</evidence>
<keyword evidence="3" id="KW-1185">Reference proteome</keyword>
<dbReference type="PROSITE" id="PS00141">
    <property type="entry name" value="ASP_PROTEASE"/>
    <property type="match status" value="1"/>
</dbReference>
<feature type="compositionally biased region" description="Polar residues" evidence="1">
    <location>
        <begin position="75"/>
        <end position="87"/>
    </location>
</feature>